<gene>
    <name evidence="2" type="ORF">FWILDA_LOCUS6672</name>
</gene>
<evidence type="ECO:0000313" key="2">
    <source>
        <dbReference type="EMBL" id="CAI2174598.1"/>
    </source>
</evidence>
<proteinExistence type="predicted"/>
<comment type="caution">
    <text evidence="2">The sequence shown here is derived from an EMBL/GenBank/DDBJ whole genome shotgun (WGS) entry which is preliminary data.</text>
</comment>
<keyword evidence="3" id="KW-1185">Reference proteome</keyword>
<reference evidence="2" key="1">
    <citation type="submission" date="2022-08" db="EMBL/GenBank/DDBJ databases">
        <authorList>
            <person name="Kallberg Y."/>
            <person name="Tangrot J."/>
            <person name="Rosling A."/>
        </authorList>
    </citation>
    <scope>NUCLEOTIDE SEQUENCE</scope>
    <source>
        <strain evidence="2">Wild A</strain>
    </source>
</reference>
<evidence type="ECO:0000313" key="3">
    <source>
        <dbReference type="Proteomes" id="UP001153678"/>
    </source>
</evidence>
<dbReference type="EMBL" id="CAMKVN010001234">
    <property type="protein sequence ID" value="CAI2174598.1"/>
    <property type="molecule type" value="Genomic_DNA"/>
</dbReference>
<organism evidence="2 3">
    <name type="scientific">Funneliformis geosporum</name>
    <dbReference type="NCBI Taxonomy" id="1117311"/>
    <lineage>
        <taxon>Eukaryota</taxon>
        <taxon>Fungi</taxon>
        <taxon>Fungi incertae sedis</taxon>
        <taxon>Mucoromycota</taxon>
        <taxon>Glomeromycotina</taxon>
        <taxon>Glomeromycetes</taxon>
        <taxon>Glomerales</taxon>
        <taxon>Glomeraceae</taxon>
        <taxon>Funneliformis</taxon>
    </lineage>
</organism>
<dbReference type="AlphaFoldDB" id="A0A9W4SN23"/>
<protein>
    <submittedName>
        <fullName evidence="2">15896_t:CDS:1</fullName>
    </submittedName>
</protein>
<sequence length="83" mass="9588">INKAKQSKLQQVVQPSLITIILWETGIFPLDIEKRKQVPDNRYKAPTDIDHNDIDYDDYEIDESLDPINKTEPDQVSNCAKMS</sequence>
<dbReference type="Proteomes" id="UP001153678">
    <property type="component" value="Unassembled WGS sequence"/>
</dbReference>
<feature type="compositionally biased region" description="Polar residues" evidence="1">
    <location>
        <begin position="74"/>
        <end position="83"/>
    </location>
</feature>
<feature type="region of interest" description="Disordered" evidence="1">
    <location>
        <begin position="64"/>
        <end position="83"/>
    </location>
</feature>
<accession>A0A9W4SN23</accession>
<evidence type="ECO:0000256" key="1">
    <source>
        <dbReference type="SAM" id="MobiDB-lite"/>
    </source>
</evidence>
<feature type="non-terminal residue" evidence="2">
    <location>
        <position position="1"/>
    </location>
</feature>
<name>A0A9W4SN23_9GLOM</name>